<keyword evidence="3" id="KW-1185">Reference proteome</keyword>
<name>A0A4Q1CD92_9BACT</name>
<dbReference type="AlphaFoldDB" id="A0A4Q1CD92"/>
<evidence type="ECO:0000313" key="2">
    <source>
        <dbReference type="EMBL" id="RXK57558.1"/>
    </source>
</evidence>
<gene>
    <name evidence="2" type="ORF">ESA94_20380</name>
</gene>
<proteinExistence type="predicted"/>
<dbReference type="EMBL" id="SDHW01000009">
    <property type="protein sequence ID" value="RXK57558.1"/>
    <property type="molecule type" value="Genomic_DNA"/>
</dbReference>
<reference evidence="2 3" key="1">
    <citation type="submission" date="2019-01" db="EMBL/GenBank/DDBJ databases">
        <title>Lacibacter sp. strain TTM-7.</title>
        <authorList>
            <person name="Chen W.-M."/>
        </authorList>
    </citation>
    <scope>NUCLEOTIDE SEQUENCE [LARGE SCALE GENOMIC DNA]</scope>
    <source>
        <strain evidence="2 3">TTM-7</strain>
    </source>
</reference>
<dbReference type="OrthoDB" id="9797300at2"/>
<dbReference type="Pfam" id="PF06074">
    <property type="entry name" value="Portal_Mu"/>
    <property type="match status" value="1"/>
</dbReference>
<dbReference type="InterPro" id="IPR009279">
    <property type="entry name" value="Portal_Mu"/>
</dbReference>
<evidence type="ECO:0000256" key="1">
    <source>
        <dbReference type="SAM" id="MobiDB-lite"/>
    </source>
</evidence>
<feature type="region of interest" description="Disordered" evidence="1">
    <location>
        <begin position="277"/>
        <end position="300"/>
    </location>
</feature>
<feature type="region of interest" description="Disordered" evidence="1">
    <location>
        <begin position="388"/>
        <end position="416"/>
    </location>
</feature>
<evidence type="ECO:0000313" key="3">
    <source>
        <dbReference type="Proteomes" id="UP000290204"/>
    </source>
</evidence>
<dbReference type="Proteomes" id="UP000290204">
    <property type="component" value="Unassembled WGS sequence"/>
</dbReference>
<feature type="compositionally biased region" description="Basic and acidic residues" evidence="1">
    <location>
        <begin position="290"/>
        <end position="300"/>
    </location>
</feature>
<comment type="caution">
    <text evidence="2">The sequence shown here is derived from an EMBL/GenBank/DDBJ whole genome shotgun (WGS) entry which is preliminary data.</text>
</comment>
<protein>
    <submittedName>
        <fullName evidence="2">DUF935 family protein</fullName>
    </submittedName>
</protein>
<sequence length="448" mass="50616">MAKVKRVTAPEQQKVVVTMTELILQTIDRSRADISKWWNSLQRAEQISYPNRTNLYDLYERIILDGHLTGIMDKRVKSVKNKKLHYKVNGNSVKELDDLIKSIKFREFIELLFEKKSHGLVGFEFTIGTGFDYQVIPRKHIKPEAKIIATEQNGWTGTSYEGVWNVMVLEDIKRFGFLLRCCPYAILKSGSLSDLAQYIELYGQPIRVGKYDAADVETKKELKRALKEAGASLSITIPSQAQIEIIGDNVTNGNGEVHKVMFNTCNNEMSIVVLGNTETTSNDNGGSNAKSKEHGKQQKEIHKDDIAEMANILSSDAFKVILQSYGYPVAPGDGGSFVFEMDIDLDELKTKSEIWSVVSAKVPVADDDWYTTFNIPKPANYDAMRKKMDEEKAAQQQPAPAPTPTRKPKPKVNNQAFEEFEELEDDEPIVKRVKGAARAFLQRFGFFE</sequence>
<dbReference type="RefSeq" id="WP_129132810.1">
    <property type="nucleotide sequence ID" value="NZ_SDHW01000009.1"/>
</dbReference>
<accession>A0A4Q1CD92</accession>
<feature type="compositionally biased region" description="Polar residues" evidence="1">
    <location>
        <begin position="277"/>
        <end position="289"/>
    </location>
</feature>
<organism evidence="2 3">
    <name type="scientific">Lacibacter luteus</name>
    <dbReference type="NCBI Taxonomy" id="2508719"/>
    <lineage>
        <taxon>Bacteria</taxon>
        <taxon>Pseudomonadati</taxon>
        <taxon>Bacteroidota</taxon>
        <taxon>Chitinophagia</taxon>
        <taxon>Chitinophagales</taxon>
        <taxon>Chitinophagaceae</taxon>
        <taxon>Lacibacter</taxon>
    </lineage>
</organism>